<dbReference type="Proteomes" id="UP000024533">
    <property type="component" value="Unassembled WGS sequence"/>
</dbReference>
<organism evidence="10 11">
    <name type="scientific">Trichophyton interdigitale (strain MR816)</name>
    <dbReference type="NCBI Taxonomy" id="1215338"/>
    <lineage>
        <taxon>Eukaryota</taxon>
        <taxon>Fungi</taxon>
        <taxon>Dikarya</taxon>
        <taxon>Ascomycota</taxon>
        <taxon>Pezizomycotina</taxon>
        <taxon>Eurotiomycetes</taxon>
        <taxon>Eurotiomycetidae</taxon>
        <taxon>Onygenales</taxon>
        <taxon>Arthrodermataceae</taxon>
        <taxon>Trichophyton</taxon>
    </lineage>
</organism>
<dbReference type="EMBL" id="AOKY01000018">
    <property type="protein sequence ID" value="KDB28092.1"/>
    <property type="molecule type" value="Genomic_DNA"/>
</dbReference>
<dbReference type="HOGENOM" id="CLU_048478_1_0_1"/>
<dbReference type="Gene3D" id="3.60.15.10">
    <property type="entry name" value="Ribonuclease Z/Hydroxyacylglutathione hydrolase-like"/>
    <property type="match status" value="1"/>
</dbReference>
<dbReference type="GO" id="GO:0044550">
    <property type="term" value="P:secondary metabolite biosynthetic process"/>
    <property type="evidence" value="ECO:0007669"/>
    <property type="project" value="TreeGrafter"/>
</dbReference>
<evidence type="ECO:0000256" key="7">
    <source>
        <dbReference type="ARBA" id="ARBA00022833"/>
    </source>
</evidence>
<dbReference type="InterPro" id="IPR036866">
    <property type="entry name" value="RibonucZ/Hydroxyglut_hydro"/>
</dbReference>
<dbReference type="FunFam" id="3.60.15.10:FF:000041">
    <property type="entry name" value="Metallo-beta-lactamase domain protein"/>
    <property type="match status" value="1"/>
</dbReference>
<gene>
    <name evidence="10" type="ORF">H109_00142</name>
</gene>
<dbReference type="OMA" id="VDHMCFV"/>
<evidence type="ECO:0000256" key="6">
    <source>
        <dbReference type="ARBA" id="ARBA00022801"/>
    </source>
</evidence>
<keyword evidence="7" id="KW-0862">Zinc</keyword>
<evidence type="ECO:0000256" key="2">
    <source>
        <dbReference type="ARBA" id="ARBA00005179"/>
    </source>
</evidence>
<dbReference type="PANTHER" id="PTHR23131">
    <property type="entry name" value="ENDORIBONUCLEASE LACTB2"/>
    <property type="match status" value="1"/>
</dbReference>
<dbReference type="InterPro" id="IPR047921">
    <property type="entry name" value="LACTB2-like_MBL-fold"/>
</dbReference>
<dbReference type="SMART" id="SM00849">
    <property type="entry name" value="Lactamase_B"/>
    <property type="match status" value="1"/>
</dbReference>
<dbReference type="Pfam" id="PF00753">
    <property type="entry name" value="Lactamase_B"/>
    <property type="match status" value="2"/>
</dbReference>
<comment type="caution">
    <text evidence="10">The sequence shown here is derived from an EMBL/GenBank/DDBJ whole genome shotgun (WGS) entry which is preliminary data.</text>
</comment>
<evidence type="ECO:0000259" key="9">
    <source>
        <dbReference type="SMART" id="SM00849"/>
    </source>
</evidence>
<reference evidence="10 11" key="1">
    <citation type="submission" date="2014-02" db="EMBL/GenBank/DDBJ databases">
        <title>The Genome Sequence of Trichophyton interdigitale MR816.</title>
        <authorList>
            <consortium name="The Broad Institute Genomics Platform"/>
            <person name="Cuomo C.A."/>
            <person name="White T.C."/>
            <person name="Graser Y."/>
            <person name="Martinez-Rossi N."/>
            <person name="Heitman J."/>
            <person name="Young S.K."/>
            <person name="Zeng Q."/>
            <person name="Gargeya S."/>
            <person name="Abouelleil A."/>
            <person name="Alvarado L."/>
            <person name="Chapman S.B."/>
            <person name="Gainer-Dewar J."/>
            <person name="Goldberg J."/>
            <person name="Griggs A."/>
            <person name="Gujja S."/>
            <person name="Hansen M."/>
            <person name="Howarth C."/>
            <person name="Imamovic A."/>
            <person name="Larimer J."/>
            <person name="Martinez D."/>
            <person name="Murphy C."/>
            <person name="Pearson M.D."/>
            <person name="Persinoti G."/>
            <person name="Poon T."/>
            <person name="Priest M."/>
            <person name="Roberts A.D."/>
            <person name="Saif S."/>
            <person name="Shea T.D."/>
            <person name="Sykes S.N."/>
            <person name="Wortman J."/>
            <person name="Nusbaum C."/>
            <person name="Birren B."/>
        </authorList>
    </citation>
    <scope>NUCLEOTIDE SEQUENCE [LARGE SCALE GENOMIC DNA]</scope>
    <source>
        <strain evidence="10 11">MR816</strain>
    </source>
</reference>
<evidence type="ECO:0000256" key="5">
    <source>
        <dbReference type="ARBA" id="ARBA00022723"/>
    </source>
</evidence>
<sequence>MDQSSSGGSMGGRLPFNQSFWEEFLMGREVHLPALPEISHVSKSVVRILGGNPGSMHLQGTNTYLVGTGRSRILIDTAQGLPVWISRISSFLYTQKIELSYVLLTHWHGDHTGGVPDLISQNSSLSNRIYKNHPDSGQNPITHGQIFSVTGATVRAILTPGHSVDHMCFLLEEENALFTGDNVLGHGFSVAQDLGRYMDSLRDMASLGCRIGYPAHGAVIEKLPGKLEEYIQHREGRERMMLSALTRQRVQGEGVREGGVKCGLTLNEIVMVIYGRLPQEVIEKALAPSLLQVLWKLTEDRMVGFKPGDPLKRQWFALEQRKRNKVRGCPS</sequence>
<evidence type="ECO:0000256" key="1">
    <source>
        <dbReference type="ARBA" id="ARBA00001947"/>
    </source>
</evidence>
<evidence type="ECO:0000313" key="11">
    <source>
        <dbReference type="Proteomes" id="UP000024533"/>
    </source>
</evidence>
<dbReference type="PANTHER" id="PTHR23131:SF2">
    <property type="entry name" value="LACTAMASE-LIKE PROTEIN APTB-RELATED"/>
    <property type="match status" value="1"/>
</dbReference>
<comment type="cofactor">
    <cofactor evidence="1">
        <name>Zn(2+)</name>
        <dbReference type="ChEBI" id="CHEBI:29105"/>
    </cofactor>
</comment>
<dbReference type="PROSITE" id="PS00743">
    <property type="entry name" value="BETA_LACTAMASE_B_1"/>
    <property type="match status" value="1"/>
</dbReference>
<dbReference type="GO" id="GO:0017001">
    <property type="term" value="P:antibiotic catabolic process"/>
    <property type="evidence" value="ECO:0007669"/>
    <property type="project" value="InterPro"/>
</dbReference>
<evidence type="ECO:0000256" key="3">
    <source>
        <dbReference type="ARBA" id="ARBA00007749"/>
    </source>
</evidence>
<dbReference type="InterPro" id="IPR001018">
    <property type="entry name" value="Beta-lactamase_class-B_CS"/>
</dbReference>
<dbReference type="STRING" id="1215338.A0A059JKU4"/>
<dbReference type="OrthoDB" id="17458at2759"/>
<accession>A0A059JKU4</accession>
<name>A0A059JKU4_TRIIM</name>
<keyword evidence="6" id="KW-0378">Hydrolase</keyword>
<dbReference type="Gene3D" id="1.10.10.10">
    <property type="entry name" value="Winged helix-like DNA-binding domain superfamily/Winged helix DNA-binding domain"/>
    <property type="match status" value="1"/>
</dbReference>
<dbReference type="AlphaFoldDB" id="A0A059JKU4"/>
<proteinExistence type="inferred from homology"/>
<keyword evidence="5" id="KW-0479">Metal-binding</keyword>
<dbReference type="GO" id="GO:0008270">
    <property type="term" value="F:zinc ion binding"/>
    <property type="evidence" value="ECO:0007669"/>
    <property type="project" value="InterPro"/>
</dbReference>
<protein>
    <recommendedName>
        <fullName evidence="4">Lactamase-like protein nscB</fullName>
    </recommendedName>
    <alternativeName>
        <fullName evidence="8">Neosartoricin B biosynthesis protein B</fullName>
    </alternativeName>
</protein>
<comment type="similarity">
    <text evidence="3">Belongs to the metallo-beta-lactamase superfamily.</text>
</comment>
<keyword evidence="11" id="KW-1185">Reference proteome</keyword>
<dbReference type="InterPro" id="IPR036388">
    <property type="entry name" value="WH-like_DNA-bd_sf"/>
</dbReference>
<evidence type="ECO:0000256" key="8">
    <source>
        <dbReference type="ARBA" id="ARBA00033382"/>
    </source>
</evidence>
<dbReference type="InterPro" id="IPR050662">
    <property type="entry name" value="Sec-metab_biosynth-thioest"/>
</dbReference>
<dbReference type="GO" id="GO:0008800">
    <property type="term" value="F:beta-lactamase activity"/>
    <property type="evidence" value="ECO:0007669"/>
    <property type="project" value="InterPro"/>
</dbReference>
<evidence type="ECO:0000256" key="4">
    <source>
        <dbReference type="ARBA" id="ARBA00018739"/>
    </source>
</evidence>
<dbReference type="CDD" id="cd07722">
    <property type="entry name" value="LACTB2-like_MBL-fold"/>
    <property type="match status" value="1"/>
</dbReference>
<dbReference type="InterPro" id="IPR001279">
    <property type="entry name" value="Metallo-B-lactamas"/>
</dbReference>
<dbReference type="SUPFAM" id="SSF56281">
    <property type="entry name" value="Metallo-hydrolase/oxidoreductase"/>
    <property type="match status" value="1"/>
</dbReference>
<evidence type="ECO:0000313" key="10">
    <source>
        <dbReference type="EMBL" id="KDB28092.1"/>
    </source>
</evidence>
<feature type="domain" description="Metallo-beta-lactamase" evidence="9">
    <location>
        <begin position="60"/>
        <end position="216"/>
    </location>
</feature>
<comment type="pathway">
    <text evidence="2">Secondary metabolite biosynthesis.</text>
</comment>